<dbReference type="Gene3D" id="1.10.150.240">
    <property type="entry name" value="Putative phosphatase, domain 2"/>
    <property type="match status" value="1"/>
</dbReference>
<organism evidence="1 2">
    <name type="scientific">Duncaniella dubosii</name>
    <dbReference type="NCBI Taxonomy" id="2518971"/>
    <lineage>
        <taxon>Bacteria</taxon>
        <taxon>Pseudomonadati</taxon>
        <taxon>Bacteroidota</taxon>
        <taxon>Bacteroidia</taxon>
        <taxon>Bacteroidales</taxon>
        <taxon>Muribaculaceae</taxon>
        <taxon>Duncaniella</taxon>
    </lineage>
</organism>
<reference evidence="2" key="1">
    <citation type="submission" date="2019-02" db="EMBL/GenBank/DDBJ databases">
        <title>Isolation and identification of novel species under the genus Muribaculum.</title>
        <authorList>
            <person name="Miyake S."/>
            <person name="Ding Y."/>
            <person name="Low A."/>
            <person name="Soh M."/>
            <person name="Seedorf H."/>
        </authorList>
    </citation>
    <scope>NUCLEOTIDE SEQUENCE [LARGE SCALE GENOMIC DNA]</scope>
    <source>
        <strain evidence="2">H5</strain>
    </source>
</reference>
<evidence type="ECO:0000313" key="2">
    <source>
        <dbReference type="Proteomes" id="UP000297149"/>
    </source>
</evidence>
<dbReference type="SFLD" id="SFLDG01129">
    <property type="entry name" value="C1.5:_HAD__Beta-PGM__Phosphata"/>
    <property type="match status" value="1"/>
</dbReference>
<dbReference type="GO" id="GO:0016787">
    <property type="term" value="F:hydrolase activity"/>
    <property type="evidence" value="ECO:0007669"/>
    <property type="project" value="UniProtKB-KW"/>
</dbReference>
<gene>
    <name evidence="1" type="ORF">E7747_08095</name>
</gene>
<dbReference type="SFLD" id="SFLDS00003">
    <property type="entry name" value="Haloacid_Dehalogenase"/>
    <property type="match status" value="1"/>
</dbReference>
<dbReference type="Pfam" id="PF00702">
    <property type="entry name" value="Hydrolase"/>
    <property type="match status" value="1"/>
</dbReference>
<proteinExistence type="predicted"/>
<evidence type="ECO:0000313" key="1">
    <source>
        <dbReference type="EMBL" id="QCD42242.1"/>
    </source>
</evidence>
<dbReference type="InterPro" id="IPR023198">
    <property type="entry name" value="PGP-like_dom2"/>
</dbReference>
<keyword evidence="2" id="KW-1185">Reference proteome</keyword>
<dbReference type="InterPro" id="IPR052550">
    <property type="entry name" value="Pyrimidine_5'-ntase_YjjG"/>
</dbReference>
<accession>A0A4P7W335</accession>
<dbReference type="PRINTS" id="PR00413">
    <property type="entry name" value="HADHALOGNASE"/>
</dbReference>
<dbReference type="Proteomes" id="UP000297149">
    <property type="component" value="Chromosome"/>
</dbReference>
<keyword evidence="1" id="KW-0378">Hydrolase</keyword>
<sequence length="255" mass="29099">MRAAMSPTLRACHTNGGKSMKYKWIWFDLDDTLIDFHTNSHMALRVIYDECGLERFFRSPDEWTDTYESHNLTLWERYSRAEITQDFLRLDRFATPLRPHWSGDEDSLKDFSRQLDPLYLTRLAEQTALIEGACEILAYLRAHAYNIGVLSNGFKDVQHRKLSNTGLDRFVDLMVLSDDIGINKPDPRLYLHAMQQAAATDPSLHVMIGDNRDTDIAGALAAGWRPILLDAGADALKVDGKVTITPRLDLLKELF</sequence>
<dbReference type="InterPro" id="IPR036412">
    <property type="entry name" value="HAD-like_sf"/>
</dbReference>
<dbReference type="EMBL" id="CP039396">
    <property type="protein sequence ID" value="QCD42242.1"/>
    <property type="molecule type" value="Genomic_DNA"/>
</dbReference>
<protein>
    <submittedName>
        <fullName evidence="1">HAD family hydrolase</fullName>
    </submittedName>
</protein>
<dbReference type="PANTHER" id="PTHR47478">
    <property type="match status" value="1"/>
</dbReference>
<dbReference type="Gene3D" id="3.40.50.1000">
    <property type="entry name" value="HAD superfamily/HAD-like"/>
    <property type="match status" value="1"/>
</dbReference>
<dbReference type="InterPro" id="IPR023214">
    <property type="entry name" value="HAD_sf"/>
</dbReference>
<dbReference type="InterPro" id="IPR006439">
    <property type="entry name" value="HAD-SF_hydro_IA"/>
</dbReference>
<dbReference type="KEGG" id="ddb:E7747_08095"/>
<dbReference type="RefSeq" id="WP_136415303.1">
    <property type="nucleotide sequence ID" value="NZ_CP039396.1"/>
</dbReference>
<dbReference type="AlphaFoldDB" id="A0A4P7W335"/>
<name>A0A4P7W335_9BACT</name>
<dbReference type="PANTHER" id="PTHR47478:SF1">
    <property type="entry name" value="PYRIMIDINE 5'-NUCLEOTIDASE YJJG"/>
    <property type="match status" value="1"/>
</dbReference>
<dbReference type="NCBIfam" id="TIGR01549">
    <property type="entry name" value="HAD-SF-IA-v1"/>
    <property type="match status" value="1"/>
</dbReference>
<dbReference type="SUPFAM" id="SSF56784">
    <property type="entry name" value="HAD-like"/>
    <property type="match status" value="1"/>
</dbReference>